<evidence type="ECO:0000313" key="11">
    <source>
        <dbReference type="EMBL" id="PWW14339.1"/>
    </source>
</evidence>
<dbReference type="InterPro" id="IPR006224">
    <property type="entry name" value="PsdUridine_synth_RluA-like_CS"/>
</dbReference>
<sequence length="245" mass="27785">MSQAVLPLPVLFEDDELIAIDKPSGLLVHRSWIAKEATEFALQRVRDQIGQRVYPVHRLDRPTSGILLFAKSAASARVMTEIFSQRQVQKGYHAVVRGYLGDGILDYPLKEELDKIADAQADPNKAAQAAVTAYRCLRQVELPFAVSKRHSTTRYSLMHLLPQTGRKHQLRRHMSHLRHPIIGDSNHGDGRHNRFFRDHFGLSRLMLAATSLQFPHPITEQPVVIELAVPKEFELIFNQPPAIAR</sequence>
<evidence type="ECO:0000256" key="8">
    <source>
        <dbReference type="ARBA" id="ARBA00041975"/>
    </source>
</evidence>
<proteinExistence type="predicted"/>
<dbReference type="OrthoDB" id="9785808at2"/>
<evidence type="ECO:0000256" key="7">
    <source>
        <dbReference type="ARBA" id="ARBA00041803"/>
    </source>
</evidence>
<dbReference type="PANTHER" id="PTHR21600:SF56">
    <property type="entry name" value="TRNA PSEUDOURIDINE SYNTHASE C"/>
    <property type="match status" value="1"/>
</dbReference>
<dbReference type="STRING" id="519453.SAMN04488070_0682"/>
<reference evidence="11 12" key="1">
    <citation type="submission" date="2018-05" db="EMBL/GenBank/DDBJ databases">
        <title>Freshwater and sediment microbial communities from various areas in North America, analyzing microbe dynamics in response to fracking.</title>
        <authorList>
            <person name="Lamendella R."/>
        </authorList>
    </citation>
    <scope>NUCLEOTIDE SEQUENCE [LARGE SCALE GENOMIC DNA]</scope>
    <source>
        <strain evidence="11 12">125B1</strain>
    </source>
</reference>
<gene>
    <name evidence="11" type="ORF">DET45_10331</name>
</gene>
<dbReference type="GO" id="GO:0000455">
    <property type="term" value="P:enzyme-directed rRNA pseudouridine synthesis"/>
    <property type="evidence" value="ECO:0007669"/>
    <property type="project" value="TreeGrafter"/>
</dbReference>
<dbReference type="Pfam" id="PF00849">
    <property type="entry name" value="PseudoU_synth_2"/>
    <property type="match status" value="1"/>
</dbReference>
<dbReference type="NCBIfam" id="NF008321">
    <property type="entry name" value="PRK11112.1"/>
    <property type="match status" value="1"/>
</dbReference>
<evidence type="ECO:0000256" key="2">
    <source>
        <dbReference type="ARBA" id="ARBA00023235"/>
    </source>
</evidence>
<dbReference type="GO" id="GO:0003723">
    <property type="term" value="F:RNA binding"/>
    <property type="evidence" value="ECO:0007669"/>
    <property type="project" value="InterPro"/>
</dbReference>
<evidence type="ECO:0000256" key="1">
    <source>
        <dbReference type="ARBA" id="ARBA00022694"/>
    </source>
</evidence>
<dbReference type="RefSeq" id="WP_110075239.1">
    <property type="nucleotide sequence ID" value="NZ_QGTT01000003.1"/>
</dbReference>
<dbReference type="Gene3D" id="3.30.2350.10">
    <property type="entry name" value="Pseudouridine synthase"/>
    <property type="match status" value="1"/>
</dbReference>
<comment type="function">
    <text evidence="4">Responsible for synthesis of pseudouridine from uracil-65 in transfer RNAs.</text>
</comment>
<dbReference type="PANTHER" id="PTHR21600">
    <property type="entry name" value="MITOCHONDRIAL RNA PSEUDOURIDINE SYNTHASE"/>
    <property type="match status" value="1"/>
</dbReference>
<comment type="caution">
    <text evidence="11">The sequence shown here is derived from an EMBL/GenBank/DDBJ whole genome shotgun (WGS) entry which is preliminary data.</text>
</comment>
<name>A0A317QES3_9GAMM</name>
<dbReference type="InterPro" id="IPR050188">
    <property type="entry name" value="RluA_PseudoU_synthase"/>
</dbReference>
<evidence type="ECO:0000256" key="5">
    <source>
        <dbReference type="ARBA" id="ARBA00038943"/>
    </source>
</evidence>
<evidence type="ECO:0000313" key="12">
    <source>
        <dbReference type="Proteomes" id="UP000246964"/>
    </source>
</evidence>
<organism evidence="11 12">
    <name type="scientific">Pseudidiomarina maritima</name>
    <dbReference type="NCBI Taxonomy" id="519453"/>
    <lineage>
        <taxon>Bacteria</taxon>
        <taxon>Pseudomonadati</taxon>
        <taxon>Pseudomonadota</taxon>
        <taxon>Gammaproteobacteria</taxon>
        <taxon>Alteromonadales</taxon>
        <taxon>Idiomarinaceae</taxon>
        <taxon>Pseudidiomarina</taxon>
    </lineage>
</organism>
<dbReference type="GO" id="GO:0008033">
    <property type="term" value="P:tRNA processing"/>
    <property type="evidence" value="ECO:0007669"/>
    <property type="project" value="UniProtKB-KW"/>
</dbReference>
<keyword evidence="12" id="KW-1185">Reference proteome</keyword>
<dbReference type="AlphaFoldDB" id="A0A317QES3"/>
<keyword evidence="1" id="KW-0819">tRNA processing</keyword>
<dbReference type="PROSITE" id="PS01129">
    <property type="entry name" value="PSI_RLU"/>
    <property type="match status" value="1"/>
</dbReference>
<accession>A0A317QES3</accession>
<dbReference type="SUPFAM" id="SSF55120">
    <property type="entry name" value="Pseudouridine synthase"/>
    <property type="match status" value="1"/>
</dbReference>
<evidence type="ECO:0000256" key="4">
    <source>
        <dbReference type="ARBA" id="ARBA00037670"/>
    </source>
</evidence>
<dbReference type="GO" id="GO:0160149">
    <property type="term" value="F:tRNA pseudouridine(65) synthase activity"/>
    <property type="evidence" value="ECO:0007669"/>
    <property type="project" value="UniProtKB-EC"/>
</dbReference>
<evidence type="ECO:0000256" key="6">
    <source>
        <dbReference type="ARBA" id="ARBA00040675"/>
    </source>
</evidence>
<dbReference type="Proteomes" id="UP000246964">
    <property type="component" value="Unassembled WGS sequence"/>
</dbReference>
<dbReference type="InterPro" id="IPR006145">
    <property type="entry name" value="PsdUridine_synth_RsuA/RluA"/>
</dbReference>
<dbReference type="EC" id="5.4.99.26" evidence="5"/>
<evidence type="ECO:0000256" key="3">
    <source>
        <dbReference type="ARBA" id="ARBA00036607"/>
    </source>
</evidence>
<dbReference type="EMBL" id="QGTT01000003">
    <property type="protein sequence ID" value="PWW14339.1"/>
    <property type="molecule type" value="Genomic_DNA"/>
</dbReference>
<keyword evidence="2" id="KW-0413">Isomerase</keyword>
<feature type="domain" description="Pseudouridine synthase RsuA/RluA-like" evidence="10">
    <location>
        <begin position="17"/>
        <end position="176"/>
    </location>
</feature>
<comment type="catalytic activity">
    <reaction evidence="3">
        <text>uridine(65) in tRNA = pseudouridine(65) in tRNA</text>
        <dbReference type="Rhea" id="RHEA:42536"/>
        <dbReference type="Rhea" id="RHEA-COMP:10103"/>
        <dbReference type="Rhea" id="RHEA-COMP:10104"/>
        <dbReference type="ChEBI" id="CHEBI:65314"/>
        <dbReference type="ChEBI" id="CHEBI:65315"/>
        <dbReference type="EC" id="5.4.99.26"/>
    </reaction>
</comment>
<evidence type="ECO:0000259" key="10">
    <source>
        <dbReference type="Pfam" id="PF00849"/>
    </source>
</evidence>
<protein>
    <recommendedName>
        <fullName evidence="6">tRNA pseudouridine synthase C</fullName>
        <ecNumber evidence="5">5.4.99.26</ecNumber>
    </recommendedName>
    <alternativeName>
        <fullName evidence="8">tRNA pseudouridine(65) synthase</fullName>
    </alternativeName>
    <alternativeName>
        <fullName evidence="9">tRNA pseudouridylate synthase C</fullName>
    </alternativeName>
    <alternativeName>
        <fullName evidence="7">tRNA-uridine isomerase C</fullName>
    </alternativeName>
</protein>
<dbReference type="InterPro" id="IPR020103">
    <property type="entry name" value="PsdUridine_synth_cat_dom_sf"/>
</dbReference>
<evidence type="ECO:0000256" key="9">
    <source>
        <dbReference type="ARBA" id="ARBA00043049"/>
    </source>
</evidence>